<gene>
    <name evidence="1" type="ORF">DW839_12555</name>
</gene>
<accession>A0A414AVC8</accession>
<evidence type="ECO:0000313" key="1">
    <source>
        <dbReference type="EMBL" id="RHC55678.1"/>
    </source>
</evidence>
<dbReference type="Proteomes" id="UP000283975">
    <property type="component" value="Unassembled WGS sequence"/>
</dbReference>
<comment type="caution">
    <text evidence="1">The sequence shown here is derived from an EMBL/GenBank/DDBJ whole genome shotgun (WGS) entry which is preliminary data.</text>
</comment>
<dbReference type="RefSeq" id="WP_119205053.1">
    <property type="nucleotide sequence ID" value="NZ_JANFYA010000022.1"/>
</dbReference>
<dbReference type="EMBL" id="QSHZ01000012">
    <property type="protein sequence ID" value="RHC55678.1"/>
    <property type="molecule type" value="Genomic_DNA"/>
</dbReference>
<organism evidence="1 2">
    <name type="scientific">Enterocloster bolteae</name>
    <dbReference type="NCBI Taxonomy" id="208479"/>
    <lineage>
        <taxon>Bacteria</taxon>
        <taxon>Bacillati</taxon>
        <taxon>Bacillota</taxon>
        <taxon>Clostridia</taxon>
        <taxon>Lachnospirales</taxon>
        <taxon>Lachnospiraceae</taxon>
        <taxon>Enterocloster</taxon>
    </lineage>
</organism>
<reference evidence="1 2" key="1">
    <citation type="submission" date="2018-08" db="EMBL/GenBank/DDBJ databases">
        <title>A genome reference for cultivated species of the human gut microbiota.</title>
        <authorList>
            <person name="Zou Y."/>
            <person name="Xue W."/>
            <person name="Luo G."/>
        </authorList>
    </citation>
    <scope>NUCLEOTIDE SEQUENCE [LARGE SCALE GENOMIC DNA]</scope>
    <source>
        <strain evidence="1 2">AM35-14</strain>
    </source>
</reference>
<name>A0A414AVC8_9FIRM</name>
<dbReference type="AlphaFoldDB" id="A0A414AVC8"/>
<sequence length="85" mass="9889">MIYESAQDRYQDYEKNKKEISPFRMGEIAPYVDENLNYLVIFAGEDRASYKQYKCLSTYKPRYGDRILLAKVGGTYVILGKVGDM</sequence>
<protein>
    <submittedName>
        <fullName evidence="1">Uncharacterized protein</fullName>
    </submittedName>
</protein>
<evidence type="ECO:0000313" key="2">
    <source>
        <dbReference type="Proteomes" id="UP000283975"/>
    </source>
</evidence>
<proteinExistence type="predicted"/>